<proteinExistence type="predicted"/>
<comment type="caution">
    <text evidence="2">The sequence shown here is derived from an EMBL/GenBank/DDBJ whole genome shotgun (WGS) entry which is preliminary data.</text>
</comment>
<evidence type="ECO:0000313" key="2">
    <source>
        <dbReference type="EMBL" id="MBL0848494.1"/>
    </source>
</evidence>
<gene>
    <name evidence="2" type="ORF">EU981_00075</name>
</gene>
<dbReference type="Proteomes" id="UP000736856">
    <property type="component" value="Unassembled WGS sequence"/>
</dbReference>
<accession>A0A937ADT2</accession>
<reference evidence="2" key="1">
    <citation type="submission" date="2019-02" db="EMBL/GenBank/DDBJ databases">
        <title>A novel Candidatus Liberibacter species associated with the New Zealand native fuchsia psyllid, Ctenarytaina fuchsiae.</title>
        <authorList>
            <person name="Thompson S.M."/>
            <person name="Jorgensen N."/>
            <person name="David C."/>
            <person name="Bulman S.R."/>
            <person name="Smith G.R."/>
        </authorList>
    </citation>
    <scope>NUCLEOTIDE SEQUENCE</scope>
    <source>
        <strain evidence="2">Oxford</strain>
    </source>
</reference>
<organism evidence="2 3">
    <name type="scientific">Candidatus Liberibacter ctenarytainae</name>
    <dbReference type="NCBI Taxonomy" id="2020335"/>
    <lineage>
        <taxon>Bacteria</taxon>
        <taxon>Pseudomonadati</taxon>
        <taxon>Pseudomonadota</taxon>
        <taxon>Alphaproteobacteria</taxon>
        <taxon>Hyphomicrobiales</taxon>
        <taxon>Rhizobiaceae</taxon>
        <taxon>Liberibacter</taxon>
    </lineage>
</organism>
<dbReference type="EMBL" id="SEOL01000001">
    <property type="protein sequence ID" value="MBL0848494.1"/>
    <property type="molecule type" value="Genomic_DNA"/>
</dbReference>
<keyword evidence="1" id="KW-0812">Transmembrane</keyword>
<protein>
    <recommendedName>
        <fullName evidence="4">Flagellar basal body-associated protein FliL</fullName>
    </recommendedName>
</protein>
<keyword evidence="1" id="KW-1133">Transmembrane helix</keyword>
<sequence length="177" mass="19953">MLKFFFAGLWVSAITLVSFYMFFLRSIDTKIESPKEIIKENSADLIEGELVTIPVISAKGDIEAYFFIKLSFIVNKLQNQGSQYYLREIATDYLYTLLAGSPMGNPAKIKSFGIENLRHKIKDDLNSTLGFQLLSKVLINQLNYLSISDIHLNCIPQENKASDFISQKGSLLANKGE</sequence>
<evidence type="ECO:0008006" key="4">
    <source>
        <dbReference type="Google" id="ProtNLM"/>
    </source>
</evidence>
<name>A0A937ADT2_9HYPH</name>
<evidence type="ECO:0000256" key="1">
    <source>
        <dbReference type="SAM" id="Phobius"/>
    </source>
</evidence>
<feature type="transmembrane region" description="Helical" evidence="1">
    <location>
        <begin position="6"/>
        <end position="24"/>
    </location>
</feature>
<dbReference type="AlphaFoldDB" id="A0A937ADT2"/>
<evidence type="ECO:0000313" key="3">
    <source>
        <dbReference type="Proteomes" id="UP000736856"/>
    </source>
</evidence>
<keyword evidence="1" id="KW-0472">Membrane</keyword>